<protein>
    <submittedName>
        <fullName evidence="2">Uncharacterized protein</fullName>
    </submittedName>
</protein>
<keyword evidence="1" id="KW-0472">Membrane</keyword>
<dbReference type="AlphaFoldDB" id="A0AAV4UJH9"/>
<keyword evidence="1" id="KW-0812">Transmembrane</keyword>
<dbReference type="EMBL" id="BPLR01012976">
    <property type="protein sequence ID" value="GIY57860.1"/>
    <property type="molecule type" value="Genomic_DNA"/>
</dbReference>
<keyword evidence="3" id="KW-1185">Reference proteome</keyword>
<gene>
    <name evidence="2" type="ORF">CEXT_637781</name>
</gene>
<dbReference type="Proteomes" id="UP001054945">
    <property type="component" value="Unassembled WGS sequence"/>
</dbReference>
<sequence length="69" mass="8380">MRARRFSNAVRTERGTSDYEMTILKAEHFRNGIIARRMLWRVQWEVIMMNVICFYLVNVYGMNTFKFLP</sequence>
<name>A0AAV4UJH9_CAEEX</name>
<proteinExistence type="predicted"/>
<organism evidence="2 3">
    <name type="scientific">Caerostris extrusa</name>
    <name type="common">Bark spider</name>
    <name type="synonym">Caerostris bankana</name>
    <dbReference type="NCBI Taxonomy" id="172846"/>
    <lineage>
        <taxon>Eukaryota</taxon>
        <taxon>Metazoa</taxon>
        <taxon>Ecdysozoa</taxon>
        <taxon>Arthropoda</taxon>
        <taxon>Chelicerata</taxon>
        <taxon>Arachnida</taxon>
        <taxon>Araneae</taxon>
        <taxon>Araneomorphae</taxon>
        <taxon>Entelegynae</taxon>
        <taxon>Araneoidea</taxon>
        <taxon>Araneidae</taxon>
        <taxon>Caerostris</taxon>
    </lineage>
</organism>
<comment type="caution">
    <text evidence="2">The sequence shown here is derived from an EMBL/GenBank/DDBJ whole genome shotgun (WGS) entry which is preliminary data.</text>
</comment>
<accession>A0AAV4UJH9</accession>
<feature type="transmembrane region" description="Helical" evidence="1">
    <location>
        <begin position="46"/>
        <end position="65"/>
    </location>
</feature>
<evidence type="ECO:0000313" key="2">
    <source>
        <dbReference type="EMBL" id="GIY57860.1"/>
    </source>
</evidence>
<evidence type="ECO:0000256" key="1">
    <source>
        <dbReference type="SAM" id="Phobius"/>
    </source>
</evidence>
<reference evidence="2 3" key="1">
    <citation type="submission" date="2021-06" db="EMBL/GenBank/DDBJ databases">
        <title>Caerostris extrusa draft genome.</title>
        <authorList>
            <person name="Kono N."/>
            <person name="Arakawa K."/>
        </authorList>
    </citation>
    <scope>NUCLEOTIDE SEQUENCE [LARGE SCALE GENOMIC DNA]</scope>
</reference>
<keyword evidence="1" id="KW-1133">Transmembrane helix</keyword>
<evidence type="ECO:0000313" key="3">
    <source>
        <dbReference type="Proteomes" id="UP001054945"/>
    </source>
</evidence>